<feature type="domain" description="Caspase family p10" evidence="4">
    <location>
        <begin position="113"/>
        <end position="197"/>
    </location>
</feature>
<dbReference type="PANTHER" id="PTHR48169">
    <property type="entry name" value="DED DOMAIN-CONTAINING PROTEIN"/>
    <property type="match status" value="1"/>
</dbReference>
<evidence type="ECO:0000256" key="2">
    <source>
        <dbReference type="ARBA" id="ARBA00022703"/>
    </source>
</evidence>
<evidence type="ECO:0000259" key="4">
    <source>
        <dbReference type="PROSITE" id="PS50207"/>
    </source>
</evidence>
<dbReference type="OMA" id="CAYMEAN"/>
<feature type="domain" description="Caspase family p20" evidence="5">
    <location>
        <begin position="1"/>
        <end position="72"/>
    </location>
</feature>
<accession>A0A8W8JCD8</accession>
<proteinExistence type="inferred from homology"/>
<evidence type="ECO:0000256" key="3">
    <source>
        <dbReference type="RuleBase" id="RU003971"/>
    </source>
</evidence>
<reference evidence="6" key="1">
    <citation type="submission" date="2022-08" db="UniProtKB">
        <authorList>
            <consortium name="EnsemblMetazoa"/>
        </authorList>
    </citation>
    <scope>IDENTIFICATION</scope>
    <source>
        <strain evidence="6">05x7-T-G4-1.051#20</strain>
    </source>
</reference>
<dbReference type="GO" id="GO:0004197">
    <property type="term" value="F:cysteine-type endopeptidase activity"/>
    <property type="evidence" value="ECO:0007669"/>
    <property type="project" value="InterPro"/>
</dbReference>
<keyword evidence="2" id="KW-0053">Apoptosis</keyword>
<dbReference type="InterPro" id="IPR015917">
    <property type="entry name" value="Pept_C14A"/>
</dbReference>
<dbReference type="GO" id="GO:0006915">
    <property type="term" value="P:apoptotic process"/>
    <property type="evidence" value="ECO:0007669"/>
    <property type="project" value="UniProtKB-KW"/>
</dbReference>
<dbReference type="PROSITE" id="PS50207">
    <property type="entry name" value="CASPASE_P10"/>
    <property type="match status" value="1"/>
</dbReference>
<evidence type="ECO:0000313" key="7">
    <source>
        <dbReference type="Proteomes" id="UP000005408"/>
    </source>
</evidence>
<evidence type="ECO:0000256" key="1">
    <source>
        <dbReference type="ARBA" id="ARBA00010134"/>
    </source>
</evidence>
<dbReference type="InterPro" id="IPR001309">
    <property type="entry name" value="Pept_C14_p20"/>
</dbReference>
<dbReference type="GO" id="GO:0005737">
    <property type="term" value="C:cytoplasm"/>
    <property type="evidence" value="ECO:0007669"/>
    <property type="project" value="UniProtKB-ARBA"/>
</dbReference>
<dbReference type="GO" id="GO:0043067">
    <property type="term" value="P:regulation of programmed cell death"/>
    <property type="evidence" value="ECO:0007669"/>
    <property type="project" value="UniProtKB-ARBA"/>
</dbReference>
<dbReference type="AlphaFoldDB" id="A0A8W8JCD8"/>
<dbReference type="PRINTS" id="PR00376">
    <property type="entry name" value="IL1BCENZYME"/>
</dbReference>
<dbReference type="EnsemblMetazoa" id="G18481.1">
    <property type="protein sequence ID" value="G18481.1:cds"/>
    <property type="gene ID" value="G18481"/>
</dbReference>
<dbReference type="Proteomes" id="UP000005408">
    <property type="component" value="Unassembled WGS sequence"/>
</dbReference>
<evidence type="ECO:0000313" key="6">
    <source>
        <dbReference type="EnsemblMetazoa" id="G18481.1:cds"/>
    </source>
</evidence>
<dbReference type="Gene3D" id="3.40.50.1460">
    <property type="match status" value="1"/>
</dbReference>
<protein>
    <recommendedName>
        <fullName evidence="8">Caspase-8</fullName>
    </recommendedName>
</protein>
<dbReference type="PANTHER" id="PTHR48169:SF7">
    <property type="entry name" value="CASPASE 10"/>
    <property type="match status" value="1"/>
</dbReference>
<keyword evidence="7" id="KW-1185">Reference proteome</keyword>
<dbReference type="InterPro" id="IPR002138">
    <property type="entry name" value="Pept_C14_p10"/>
</dbReference>
<evidence type="ECO:0000259" key="5">
    <source>
        <dbReference type="PROSITE" id="PS50208"/>
    </source>
</evidence>
<dbReference type="OrthoDB" id="6145010at2759"/>
<organism evidence="6 7">
    <name type="scientific">Magallana gigas</name>
    <name type="common">Pacific oyster</name>
    <name type="synonym">Crassostrea gigas</name>
    <dbReference type="NCBI Taxonomy" id="29159"/>
    <lineage>
        <taxon>Eukaryota</taxon>
        <taxon>Metazoa</taxon>
        <taxon>Spiralia</taxon>
        <taxon>Lophotrochozoa</taxon>
        <taxon>Mollusca</taxon>
        <taxon>Bivalvia</taxon>
        <taxon>Autobranchia</taxon>
        <taxon>Pteriomorphia</taxon>
        <taxon>Ostreida</taxon>
        <taxon>Ostreoidea</taxon>
        <taxon>Ostreidae</taxon>
        <taxon>Magallana</taxon>
    </lineage>
</organism>
<dbReference type="GO" id="GO:0051604">
    <property type="term" value="P:protein maturation"/>
    <property type="evidence" value="ECO:0007669"/>
    <property type="project" value="UniProtKB-ARBA"/>
</dbReference>
<dbReference type="SMART" id="SM00115">
    <property type="entry name" value="CASc"/>
    <property type="match status" value="1"/>
</dbReference>
<dbReference type="InterPro" id="IPR011600">
    <property type="entry name" value="Pept_C14_caspase"/>
</dbReference>
<dbReference type="InterPro" id="IPR029030">
    <property type="entry name" value="Caspase-like_dom_sf"/>
</dbReference>
<comment type="similarity">
    <text evidence="1 3">Belongs to the peptidase C14A family.</text>
</comment>
<sequence length="202" mass="22521">MHLLDEVRKKDHKDNGALIVCILSHGYLNTVTGACIEDLGIDEIMILFRADCCPSLSGKPKLFIFQICQGQKTQPIVFHPTNAVVKAESDYNMTQDKAEVTDSPTLPRGPFLAEADFLIAFATMRGYASYRNGNGSYFIQSLVDLLRKRSPSEDVVSILVKVTHDVSQKIGKTEEGQYVAQIPESIIRLTKKFFLHPMNSKA</sequence>
<dbReference type="SUPFAM" id="SSF52129">
    <property type="entry name" value="Caspase-like"/>
    <property type="match status" value="1"/>
</dbReference>
<evidence type="ECO:0008006" key="8">
    <source>
        <dbReference type="Google" id="ProtNLM"/>
    </source>
</evidence>
<name>A0A8W8JCD8_MAGGI</name>
<dbReference type="GO" id="GO:0006508">
    <property type="term" value="P:proteolysis"/>
    <property type="evidence" value="ECO:0007669"/>
    <property type="project" value="InterPro"/>
</dbReference>
<dbReference type="Pfam" id="PF00656">
    <property type="entry name" value="Peptidase_C14"/>
    <property type="match status" value="1"/>
</dbReference>
<dbReference type="PROSITE" id="PS50208">
    <property type="entry name" value="CASPASE_P20"/>
    <property type="match status" value="1"/>
</dbReference>